<dbReference type="EMBL" id="CP041405">
    <property type="protein sequence ID" value="QDM45583.1"/>
    <property type="molecule type" value="Genomic_DNA"/>
</dbReference>
<reference evidence="3 4" key="1">
    <citation type="submission" date="2019-07" db="EMBL/GenBank/DDBJ databases">
        <title>Paenibacillus thiaminolyticus NRRL B-4156.</title>
        <authorList>
            <person name="Hehnly C."/>
            <person name="Zhang L."/>
        </authorList>
    </citation>
    <scope>NUCLEOTIDE SEQUENCE [LARGE SCALE GENOMIC DNA]</scope>
    <source>
        <strain evidence="3 4">NRRL B-4156</strain>
    </source>
</reference>
<dbReference type="GeneID" id="76998337"/>
<gene>
    <name evidence="3" type="ORF">FLT43_20470</name>
    <name evidence="2" type="ORF">M5W83_27260</name>
</gene>
<reference evidence="2 5" key="2">
    <citation type="submission" date="2022-05" db="EMBL/GenBank/DDBJ databases">
        <title>Genome Sequencing of Bee-Associated Microbes.</title>
        <authorList>
            <person name="Dunlap C."/>
        </authorList>
    </citation>
    <scope>NUCLEOTIDE SEQUENCE [LARGE SCALE GENOMIC DNA]</scope>
    <source>
        <strain evidence="2 5">NRRL B-14613</strain>
    </source>
</reference>
<evidence type="ECO:0000313" key="4">
    <source>
        <dbReference type="Proteomes" id="UP000315377"/>
    </source>
</evidence>
<evidence type="ECO:0000256" key="1">
    <source>
        <dbReference type="SAM" id="Phobius"/>
    </source>
</evidence>
<feature type="transmembrane region" description="Helical" evidence="1">
    <location>
        <begin position="55"/>
        <end position="81"/>
    </location>
</feature>
<dbReference type="AlphaFoldDB" id="A0AAP9DWB3"/>
<dbReference type="Proteomes" id="UP001209276">
    <property type="component" value="Unassembled WGS sequence"/>
</dbReference>
<dbReference type="RefSeq" id="WP_127510954.1">
    <property type="nucleotide sequence ID" value="NZ_CABMNB010000027.1"/>
</dbReference>
<dbReference type="Proteomes" id="UP000315377">
    <property type="component" value="Chromosome"/>
</dbReference>
<name>A0AAP9DWB3_PANTH</name>
<accession>A0AAP9DWB3</accession>
<evidence type="ECO:0000313" key="2">
    <source>
        <dbReference type="EMBL" id="MCY9610849.1"/>
    </source>
</evidence>
<protein>
    <submittedName>
        <fullName evidence="3">Uncharacterized protein</fullName>
    </submittedName>
</protein>
<proteinExistence type="predicted"/>
<keyword evidence="5" id="KW-1185">Reference proteome</keyword>
<evidence type="ECO:0000313" key="3">
    <source>
        <dbReference type="EMBL" id="QDM45583.1"/>
    </source>
</evidence>
<sequence>MSEGIVSASTKVAFSIMLLISAFLGYYLYYYNSLIPKPETFKTLFWYMFDSQGKYLLTILLNFFSFPAFILLESIFLVFAVRHFNGVGLFGNESNYDFAPVFKI</sequence>
<organism evidence="3 4">
    <name type="scientific">Paenibacillus thiaminolyticus</name>
    <name type="common">Bacillus thiaminolyticus</name>
    <dbReference type="NCBI Taxonomy" id="49283"/>
    <lineage>
        <taxon>Bacteria</taxon>
        <taxon>Bacillati</taxon>
        <taxon>Bacillota</taxon>
        <taxon>Bacilli</taxon>
        <taxon>Bacillales</taxon>
        <taxon>Paenibacillaceae</taxon>
        <taxon>Paenibacillus</taxon>
    </lineage>
</organism>
<keyword evidence="1" id="KW-1133">Transmembrane helix</keyword>
<keyword evidence="1" id="KW-0472">Membrane</keyword>
<keyword evidence="1" id="KW-0812">Transmembrane</keyword>
<dbReference type="EMBL" id="JAMDMM010000064">
    <property type="protein sequence ID" value="MCY9610849.1"/>
    <property type="molecule type" value="Genomic_DNA"/>
</dbReference>
<feature type="transmembrane region" description="Helical" evidence="1">
    <location>
        <begin position="12"/>
        <end position="31"/>
    </location>
</feature>
<evidence type="ECO:0000313" key="5">
    <source>
        <dbReference type="Proteomes" id="UP001209276"/>
    </source>
</evidence>